<protein>
    <submittedName>
        <fullName evidence="2">Uncharacterized protein</fullName>
    </submittedName>
</protein>
<evidence type="ECO:0000313" key="3">
    <source>
        <dbReference type="Proteomes" id="UP001497444"/>
    </source>
</evidence>
<feature type="region of interest" description="Disordered" evidence="1">
    <location>
        <begin position="57"/>
        <end position="83"/>
    </location>
</feature>
<accession>A0ABP0WX13</accession>
<keyword evidence="3" id="KW-1185">Reference proteome</keyword>
<organism evidence="2 3">
    <name type="scientific">Sphagnum jensenii</name>
    <dbReference type="NCBI Taxonomy" id="128206"/>
    <lineage>
        <taxon>Eukaryota</taxon>
        <taxon>Viridiplantae</taxon>
        <taxon>Streptophyta</taxon>
        <taxon>Embryophyta</taxon>
        <taxon>Bryophyta</taxon>
        <taxon>Sphagnophytina</taxon>
        <taxon>Sphagnopsida</taxon>
        <taxon>Sphagnales</taxon>
        <taxon>Sphagnaceae</taxon>
        <taxon>Sphagnum</taxon>
    </lineage>
</organism>
<feature type="compositionally biased region" description="Basic and acidic residues" evidence="1">
    <location>
        <begin position="68"/>
        <end position="81"/>
    </location>
</feature>
<gene>
    <name evidence="2" type="ORF">CSSPJE1EN1_LOCUS16377</name>
</gene>
<evidence type="ECO:0000256" key="1">
    <source>
        <dbReference type="SAM" id="MobiDB-lite"/>
    </source>
</evidence>
<proteinExistence type="predicted"/>
<name>A0ABP0WX13_9BRYO</name>
<dbReference type="EMBL" id="OZ020098">
    <property type="protein sequence ID" value="CAK9270899.1"/>
    <property type="molecule type" value="Genomic_DNA"/>
</dbReference>
<dbReference type="Proteomes" id="UP001497444">
    <property type="component" value="Chromosome 3"/>
</dbReference>
<evidence type="ECO:0000313" key="2">
    <source>
        <dbReference type="EMBL" id="CAK9270899.1"/>
    </source>
</evidence>
<reference evidence="2" key="1">
    <citation type="submission" date="2024-02" db="EMBL/GenBank/DDBJ databases">
        <authorList>
            <consortium name="ELIXIR-Norway"/>
            <consortium name="Elixir Norway"/>
        </authorList>
    </citation>
    <scope>NUCLEOTIDE SEQUENCE</scope>
</reference>
<sequence length="225" mass="26549">MVETGWLEAALKADRVMENMPYYYRQHCLSVKVLRKHMDRFLQPRKAVTEQIASSSLNIQPGGIPASEPREHNSVQERDSPPNDLSLQVTEFSKLLIAQIYKMNKFLVSTHLMHARTATRFMLMRQDAERRQKMIEPPFFEYSRVTSKELEEIRLATFRLYSDMYQLLFFSKINCEAIEMVLEEHDRRTGSDITSTFMNFVKTQDIVTYREEMITETELCRILAF</sequence>